<feature type="region of interest" description="Disordered" evidence="7">
    <location>
        <begin position="12"/>
        <end position="35"/>
    </location>
</feature>
<dbReference type="GO" id="GO:0003677">
    <property type="term" value="F:DNA binding"/>
    <property type="evidence" value="ECO:0007669"/>
    <property type="project" value="UniProtKB-KW"/>
</dbReference>
<sequence>MCCELKVANPAEFSGRRGRPRSEEERERDHEVLFGGGGGMVTLPMLAGFNRDLEMSAMVSALTHVVAGDEDLVLQSGSGGKRGREEVAEFEAAVASIARASAGFGGDFSTGGLSSSSSTLKEGSSSSRATTTTVAAKPEYTYSPSIYETSTESYAYAGGEPPPRRYRGVRQRPWGKWAAEIRDPYKAARVWLGTFDTAEAAARAYDEAALRFRGNKAKLNFPENVRIRPSPPGPPPATHLAVSTSTQPIVHSQSHDTNYMNNYYYAQLLGNSNELQNQPTSLLDQMLSNSMASNSQFQSSSLVGYTATVSSSSSSPPPPSGFAMPFAAQQMVEPRPPTGQTSTDPRFLVTNRSDPSNQPPPPPPPG</sequence>
<dbReference type="AlphaFoldDB" id="A0A068ENJ1"/>
<feature type="domain" description="AP2/ERF" evidence="8">
    <location>
        <begin position="165"/>
        <end position="222"/>
    </location>
</feature>
<dbReference type="FunFam" id="3.30.730.10:FF:000001">
    <property type="entry name" value="Ethylene-responsive transcription factor 2"/>
    <property type="match status" value="1"/>
</dbReference>
<name>A0A068ENJ1_DIOKA</name>
<keyword evidence="5" id="KW-0804">Transcription</keyword>
<evidence type="ECO:0000256" key="3">
    <source>
        <dbReference type="ARBA" id="ARBA00023015"/>
    </source>
</evidence>
<evidence type="ECO:0000256" key="4">
    <source>
        <dbReference type="ARBA" id="ARBA00023125"/>
    </source>
</evidence>
<evidence type="ECO:0000259" key="8">
    <source>
        <dbReference type="PROSITE" id="PS51032"/>
    </source>
</evidence>
<dbReference type="InterPro" id="IPR016177">
    <property type="entry name" value="DNA-bd_dom_sf"/>
</dbReference>
<dbReference type="EMBL" id="KJ170921">
    <property type="protein sequence ID" value="AID51426.1"/>
    <property type="molecule type" value="mRNA"/>
</dbReference>
<keyword evidence="4" id="KW-0238">DNA-binding</keyword>
<dbReference type="PROSITE" id="PS51032">
    <property type="entry name" value="AP2_ERF"/>
    <property type="match status" value="1"/>
</dbReference>
<dbReference type="PANTHER" id="PTHR31190">
    <property type="entry name" value="DNA-BINDING DOMAIN"/>
    <property type="match status" value="1"/>
</dbReference>
<comment type="subcellular location">
    <subcellularLocation>
        <location evidence="1">Nucleus</location>
    </subcellularLocation>
</comment>
<dbReference type="GO" id="GO:0005634">
    <property type="term" value="C:nucleus"/>
    <property type="evidence" value="ECO:0007669"/>
    <property type="project" value="UniProtKB-SubCell"/>
</dbReference>
<dbReference type="PANTHER" id="PTHR31190:SF473">
    <property type="entry name" value="OS05G0437100 PROTEIN"/>
    <property type="match status" value="1"/>
</dbReference>
<dbReference type="InterPro" id="IPR036955">
    <property type="entry name" value="AP2/ERF_dom_sf"/>
</dbReference>
<protein>
    <submittedName>
        <fullName evidence="9">Ethylene response factor 21</fullName>
    </submittedName>
</protein>
<keyword evidence="3" id="KW-0805">Transcription regulation</keyword>
<dbReference type="GO" id="GO:0009873">
    <property type="term" value="P:ethylene-activated signaling pathway"/>
    <property type="evidence" value="ECO:0007669"/>
    <property type="project" value="InterPro"/>
</dbReference>
<reference evidence="9" key="1">
    <citation type="journal article" date="2014" name="PLoS ONE">
        <title>Two novel anoxia-induced ethylene response factors that interact with promoters of deastringency-related genes from persimmon.</title>
        <authorList>
            <person name="Min T."/>
            <person name="Fang F."/>
            <person name="Ge H."/>
            <person name="Shi Y.N."/>
            <person name="Luo Z.R."/>
            <person name="Yao Y.C."/>
            <person name="Grierson D."/>
            <person name="Yin X.R."/>
            <person name="Chen K.S."/>
        </authorList>
    </citation>
    <scope>NUCLEOTIDE SEQUENCE</scope>
</reference>
<evidence type="ECO:0000256" key="6">
    <source>
        <dbReference type="ARBA" id="ARBA00023242"/>
    </source>
</evidence>
<keyword evidence="2" id="KW-0611">Plant defense</keyword>
<feature type="compositionally biased region" description="Basic and acidic residues" evidence="7">
    <location>
        <begin position="20"/>
        <end position="32"/>
    </location>
</feature>
<proteinExistence type="evidence at transcript level"/>
<accession>A0A068ENJ1</accession>
<dbReference type="Gene3D" id="3.30.730.10">
    <property type="entry name" value="AP2/ERF domain"/>
    <property type="match status" value="1"/>
</dbReference>
<evidence type="ECO:0000256" key="5">
    <source>
        <dbReference type="ARBA" id="ARBA00023163"/>
    </source>
</evidence>
<gene>
    <name evidence="9" type="primary">ERF21</name>
</gene>
<feature type="compositionally biased region" description="Polar residues" evidence="7">
    <location>
        <begin position="338"/>
        <end position="356"/>
    </location>
</feature>
<evidence type="ECO:0000313" key="9">
    <source>
        <dbReference type="EMBL" id="AID51426.1"/>
    </source>
</evidence>
<feature type="region of interest" description="Disordered" evidence="7">
    <location>
        <begin position="307"/>
        <end position="366"/>
    </location>
</feature>
<evidence type="ECO:0000256" key="2">
    <source>
        <dbReference type="ARBA" id="ARBA00022821"/>
    </source>
</evidence>
<dbReference type="SMART" id="SM00380">
    <property type="entry name" value="AP2"/>
    <property type="match status" value="1"/>
</dbReference>
<dbReference type="InterPro" id="IPR044808">
    <property type="entry name" value="ERF_plant"/>
</dbReference>
<dbReference type="CDD" id="cd00018">
    <property type="entry name" value="AP2"/>
    <property type="match status" value="1"/>
</dbReference>
<dbReference type="GO" id="GO:0006952">
    <property type="term" value="P:defense response"/>
    <property type="evidence" value="ECO:0007669"/>
    <property type="project" value="UniProtKB-KW"/>
</dbReference>
<dbReference type="SUPFAM" id="SSF54171">
    <property type="entry name" value="DNA-binding domain"/>
    <property type="match status" value="1"/>
</dbReference>
<dbReference type="GO" id="GO:0003700">
    <property type="term" value="F:DNA-binding transcription factor activity"/>
    <property type="evidence" value="ECO:0007669"/>
    <property type="project" value="InterPro"/>
</dbReference>
<feature type="compositionally biased region" description="Pro residues" evidence="7">
    <location>
        <begin position="357"/>
        <end position="366"/>
    </location>
</feature>
<organism evidence="9">
    <name type="scientific">Diospyros kaki</name>
    <name type="common">Kaki persimmon</name>
    <name type="synonym">Diospyros chinensis</name>
    <dbReference type="NCBI Taxonomy" id="35925"/>
    <lineage>
        <taxon>Eukaryota</taxon>
        <taxon>Viridiplantae</taxon>
        <taxon>Streptophyta</taxon>
        <taxon>Embryophyta</taxon>
        <taxon>Tracheophyta</taxon>
        <taxon>Spermatophyta</taxon>
        <taxon>Magnoliopsida</taxon>
        <taxon>eudicotyledons</taxon>
        <taxon>Gunneridae</taxon>
        <taxon>Pentapetalae</taxon>
        <taxon>asterids</taxon>
        <taxon>Ericales</taxon>
        <taxon>Ebenaceae</taxon>
        <taxon>Diospyros</taxon>
    </lineage>
</organism>
<keyword evidence="6" id="KW-0539">Nucleus</keyword>
<dbReference type="Pfam" id="PF00847">
    <property type="entry name" value="AP2"/>
    <property type="match status" value="1"/>
</dbReference>
<dbReference type="PRINTS" id="PR00367">
    <property type="entry name" value="ETHRSPELEMNT"/>
</dbReference>
<dbReference type="InterPro" id="IPR001471">
    <property type="entry name" value="AP2/ERF_dom"/>
</dbReference>
<feature type="region of interest" description="Disordered" evidence="7">
    <location>
        <begin position="111"/>
        <end position="132"/>
    </location>
</feature>
<evidence type="ECO:0000256" key="1">
    <source>
        <dbReference type="ARBA" id="ARBA00004123"/>
    </source>
</evidence>
<evidence type="ECO:0000256" key="7">
    <source>
        <dbReference type="SAM" id="MobiDB-lite"/>
    </source>
</evidence>